<dbReference type="InterPro" id="IPR038404">
    <property type="entry name" value="TRAP_DctP_sf"/>
</dbReference>
<evidence type="ECO:0000256" key="1">
    <source>
        <dbReference type="ARBA" id="ARBA00009023"/>
    </source>
</evidence>
<dbReference type="PANTHER" id="PTHR33376:SF7">
    <property type="entry name" value="C4-DICARBOXYLATE-BINDING PROTEIN DCTB"/>
    <property type="match status" value="1"/>
</dbReference>
<dbReference type="NCBIfam" id="TIGR00787">
    <property type="entry name" value="dctP"/>
    <property type="match status" value="1"/>
</dbReference>
<evidence type="ECO:0000256" key="4">
    <source>
        <dbReference type="SAM" id="MobiDB-lite"/>
    </source>
</evidence>
<comment type="caution">
    <text evidence="6">The sequence shown here is derived from an EMBL/GenBank/DDBJ whole genome shotgun (WGS) entry which is preliminary data.</text>
</comment>
<evidence type="ECO:0000313" key="7">
    <source>
        <dbReference type="Proteomes" id="UP001589838"/>
    </source>
</evidence>
<dbReference type="PROSITE" id="PS51257">
    <property type="entry name" value="PROKAR_LIPOPROTEIN"/>
    <property type="match status" value="1"/>
</dbReference>
<feature type="compositionally biased region" description="Low complexity" evidence="4">
    <location>
        <begin position="28"/>
        <end position="50"/>
    </location>
</feature>
<name>A0ABV6K8G5_9BACI</name>
<dbReference type="Proteomes" id="UP001589838">
    <property type="component" value="Unassembled WGS sequence"/>
</dbReference>
<dbReference type="Pfam" id="PF03480">
    <property type="entry name" value="DctP"/>
    <property type="match status" value="1"/>
</dbReference>
<feature type="chain" id="PRO_5047105862" evidence="5">
    <location>
        <begin position="26"/>
        <end position="369"/>
    </location>
</feature>
<dbReference type="InterPro" id="IPR004682">
    <property type="entry name" value="TRAP_DctP"/>
</dbReference>
<accession>A0ABV6K8G5</accession>
<evidence type="ECO:0000256" key="2">
    <source>
        <dbReference type="ARBA" id="ARBA00022448"/>
    </source>
</evidence>
<reference evidence="6 7" key="1">
    <citation type="submission" date="2024-09" db="EMBL/GenBank/DDBJ databases">
        <authorList>
            <person name="Sun Q."/>
            <person name="Mori K."/>
        </authorList>
    </citation>
    <scope>NUCLEOTIDE SEQUENCE [LARGE SCALE GENOMIC DNA]</scope>
    <source>
        <strain evidence="6 7">NCAIM B.02610</strain>
    </source>
</reference>
<dbReference type="NCBIfam" id="NF037995">
    <property type="entry name" value="TRAP_S1"/>
    <property type="match status" value="1"/>
</dbReference>
<keyword evidence="3 5" id="KW-0732">Signal</keyword>
<dbReference type="InterPro" id="IPR018389">
    <property type="entry name" value="DctP_fam"/>
</dbReference>
<dbReference type="EMBL" id="JBHLUX010000008">
    <property type="protein sequence ID" value="MFC0469598.1"/>
    <property type="molecule type" value="Genomic_DNA"/>
</dbReference>
<dbReference type="RefSeq" id="WP_335962276.1">
    <property type="nucleotide sequence ID" value="NZ_JAXBLX010000026.1"/>
</dbReference>
<keyword evidence="2" id="KW-0813">Transport</keyword>
<dbReference type="PIRSF" id="PIRSF006470">
    <property type="entry name" value="DctB"/>
    <property type="match status" value="1"/>
</dbReference>
<proteinExistence type="inferred from homology"/>
<sequence>MFFKKRGWKAIALAGALTMSLAACGSEEAGTDDGAGAADDGTSDDGAATESQETYNWQFVTEEVQGQVQYEYAAEFADLINEKSDGQINIDVFEFGALGSEVDQVEQLQNGIVEFAIISPGFTGGMVAEGQVFALQFLFPDDQEVTQEILNTSEALHTHLSGMYEAHNIKPLAYFTEGAMQWTGSNELRTPADFEGFKMRVQESPLIMRSYEAYGADPSPLSWSELYTSLDRGVVDGQENPIFFIEDASFHEVQDHMTISNHNNYVAMSTVNPDFYNGLPDDIRALIDETVEEMQPRVFEMQAEMNEELLDSIINNTDNPTEVIELTEEEREAFRELALPVRDFFRDEVVGDEGREMLELLEEEIAAHE</sequence>
<dbReference type="Gene3D" id="3.40.190.170">
    <property type="entry name" value="Bacterial extracellular solute-binding protein, family 7"/>
    <property type="match status" value="1"/>
</dbReference>
<keyword evidence="7" id="KW-1185">Reference proteome</keyword>
<protein>
    <submittedName>
        <fullName evidence="6">DctP family TRAP transporter solute-binding subunit</fullName>
    </submittedName>
</protein>
<feature type="signal peptide" evidence="5">
    <location>
        <begin position="1"/>
        <end position="25"/>
    </location>
</feature>
<evidence type="ECO:0000256" key="3">
    <source>
        <dbReference type="ARBA" id="ARBA00022729"/>
    </source>
</evidence>
<evidence type="ECO:0000256" key="5">
    <source>
        <dbReference type="SAM" id="SignalP"/>
    </source>
</evidence>
<evidence type="ECO:0000313" key="6">
    <source>
        <dbReference type="EMBL" id="MFC0469598.1"/>
    </source>
</evidence>
<gene>
    <name evidence="6" type="ORF">ACFFHM_03410</name>
</gene>
<comment type="similarity">
    <text evidence="1">Belongs to the bacterial solute-binding protein 7 family.</text>
</comment>
<dbReference type="PANTHER" id="PTHR33376">
    <property type="match status" value="1"/>
</dbReference>
<feature type="region of interest" description="Disordered" evidence="4">
    <location>
        <begin position="28"/>
        <end position="51"/>
    </location>
</feature>
<organism evidence="6 7">
    <name type="scientific">Halalkalibacter kiskunsagensis</name>
    <dbReference type="NCBI Taxonomy" id="1548599"/>
    <lineage>
        <taxon>Bacteria</taxon>
        <taxon>Bacillati</taxon>
        <taxon>Bacillota</taxon>
        <taxon>Bacilli</taxon>
        <taxon>Bacillales</taxon>
        <taxon>Bacillaceae</taxon>
        <taxon>Halalkalibacter</taxon>
    </lineage>
</organism>